<evidence type="ECO:0000313" key="2">
    <source>
        <dbReference type="EMBL" id="GIG89637.1"/>
    </source>
</evidence>
<evidence type="ECO:0000313" key="3">
    <source>
        <dbReference type="Proteomes" id="UP000646749"/>
    </source>
</evidence>
<dbReference type="Proteomes" id="UP000646749">
    <property type="component" value="Unassembled WGS sequence"/>
</dbReference>
<feature type="region of interest" description="Disordered" evidence="1">
    <location>
        <begin position="1"/>
        <end position="74"/>
    </location>
</feature>
<feature type="compositionally biased region" description="Basic and acidic residues" evidence="1">
    <location>
        <begin position="20"/>
        <end position="31"/>
    </location>
</feature>
<organism evidence="2 3">
    <name type="scientific">Plantactinospora endophytica</name>
    <dbReference type="NCBI Taxonomy" id="673535"/>
    <lineage>
        <taxon>Bacteria</taxon>
        <taxon>Bacillati</taxon>
        <taxon>Actinomycetota</taxon>
        <taxon>Actinomycetes</taxon>
        <taxon>Micromonosporales</taxon>
        <taxon>Micromonosporaceae</taxon>
        <taxon>Plantactinospora</taxon>
    </lineage>
</organism>
<proteinExistence type="predicted"/>
<name>A0ABQ4E4K6_9ACTN</name>
<protein>
    <submittedName>
        <fullName evidence="2">Uncharacterized protein</fullName>
    </submittedName>
</protein>
<sequence>MRYPDPVAHLVSRSSVSAPRRAEDGGRRAEDGGGASTGRAEDGGATAGRNNGWQGATLTAGREPAVGAAGGSRP</sequence>
<keyword evidence="3" id="KW-1185">Reference proteome</keyword>
<accession>A0ABQ4E4K6</accession>
<feature type="compositionally biased region" description="Polar residues" evidence="1">
    <location>
        <begin position="48"/>
        <end position="57"/>
    </location>
</feature>
<dbReference type="EMBL" id="BONW01000021">
    <property type="protein sequence ID" value="GIG89637.1"/>
    <property type="molecule type" value="Genomic_DNA"/>
</dbReference>
<evidence type="ECO:0000256" key="1">
    <source>
        <dbReference type="SAM" id="MobiDB-lite"/>
    </source>
</evidence>
<gene>
    <name evidence="2" type="ORF">Pen02_45730</name>
</gene>
<reference evidence="2 3" key="1">
    <citation type="submission" date="2021-01" db="EMBL/GenBank/DDBJ databases">
        <title>Whole genome shotgun sequence of Plantactinospora endophytica NBRC 110450.</title>
        <authorList>
            <person name="Komaki H."/>
            <person name="Tamura T."/>
        </authorList>
    </citation>
    <scope>NUCLEOTIDE SEQUENCE [LARGE SCALE GENOMIC DNA]</scope>
    <source>
        <strain evidence="2 3">NBRC 110450</strain>
    </source>
</reference>
<comment type="caution">
    <text evidence="2">The sequence shown here is derived from an EMBL/GenBank/DDBJ whole genome shotgun (WGS) entry which is preliminary data.</text>
</comment>